<gene>
    <name evidence="1" type="ORF">BCR33DRAFT_720527</name>
</gene>
<evidence type="ECO:0000313" key="2">
    <source>
        <dbReference type="Proteomes" id="UP000193642"/>
    </source>
</evidence>
<reference evidence="1 2" key="1">
    <citation type="submission" date="2016-07" db="EMBL/GenBank/DDBJ databases">
        <title>Pervasive Adenine N6-methylation of Active Genes in Fungi.</title>
        <authorList>
            <consortium name="DOE Joint Genome Institute"/>
            <person name="Mondo S.J."/>
            <person name="Dannebaum R.O."/>
            <person name="Kuo R.C."/>
            <person name="Labutti K."/>
            <person name="Haridas S."/>
            <person name="Kuo A."/>
            <person name="Salamov A."/>
            <person name="Ahrendt S.R."/>
            <person name="Lipzen A."/>
            <person name="Sullivan W."/>
            <person name="Andreopoulos W.B."/>
            <person name="Clum A."/>
            <person name="Lindquist E."/>
            <person name="Daum C."/>
            <person name="Ramamoorthy G.K."/>
            <person name="Gryganskyi A."/>
            <person name="Culley D."/>
            <person name="Magnuson J.K."/>
            <person name="James T.Y."/>
            <person name="O'Malley M.A."/>
            <person name="Stajich J.E."/>
            <person name="Spatafora J.W."/>
            <person name="Visel A."/>
            <person name="Grigoriev I.V."/>
        </authorList>
    </citation>
    <scope>NUCLEOTIDE SEQUENCE [LARGE SCALE GENOMIC DNA]</scope>
    <source>
        <strain evidence="1 2">JEL800</strain>
    </source>
</reference>
<comment type="caution">
    <text evidence="1">The sequence shown here is derived from an EMBL/GenBank/DDBJ whole genome shotgun (WGS) entry which is preliminary data.</text>
</comment>
<protein>
    <submittedName>
        <fullName evidence="1">Uncharacterized protein</fullName>
    </submittedName>
</protein>
<sequence>MSAHPDNTSWPGNQNMSIISSIYSCLVLLTALSQPLFASPVPQIDLLSLTSGVFGLPVCVQQCLSSGTGLDQVPEDLSILCKDLINTRNIVNSCVHQGSTGCNSQEAATFNNWLASVPLDSVCGLLSKK</sequence>
<accession>A0A1Y2BW22</accession>
<organism evidence="1 2">
    <name type="scientific">Rhizoclosmatium globosum</name>
    <dbReference type="NCBI Taxonomy" id="329046"/>
    <lineage>
        <taxon>Eukaryota</taxon>
        <taxon>Fungi</taxon>
        <taxon>Fungi incertae sedis</taxon>
        <taxon>Chytridiomycota</taxon>
        <taxon>Chytridiomycota incertae sedis</taxon>
        <taxon>Chytridiomycetes</taxon>
        <taxon>Chytridiales</taxon>
        <taxon>Chytriomycetaceae</taxon>
        <taxon>Rhizoclosmatium</taxon>
    </lineage>
</organism>
<dbReference type="EMBL" id="MCGO01000042">
    <property type="protein sequence ID" value="ORY38874.1"/>
    <property type="molecule type" value="Genomic_DNA"/>
</dbReference>
<name>A0A1Y2BW22_9FUNG</name>
<proteinExistence type="predicted"/>
<evidence type="ECO:0000313" key="1">
    <source>
        <dbReference type="EMBL" id="ORY38874.1"/>
    </source>
</evidence>
<dbReference type="Proteomes" id="UP000193642">
    <property type="component" value="Unassembled WGS sequence"/>
</dbReference>
<keyword evidence="2" id="KW-1185">Reference proteome</keyword>
<dbReference type="AlphaFoldDB" id="A0A1Y2BW22"/>